<keyword evidence="3 4" id="KW-0067">ATP-binding</keyword>
<dbReference type="Gene3D" id="3.40.50.300">
    <property type="entry name" value="P-loop containing nucleotide triphosphate hydrolases"/>
    <property type="match status" value="4"/>
</dbReference>
<evidence type="ECO:0000313" key="8">
    <source>
        <dbReference type="EMBL" id="ABK53513.1"/>
    </source>
</evidence>
<accession>A0LVQ3</accession>
<dbReference type="InterPro" id="IPR000253">
    <property type="entry name" value="FHA_dom"/>
</dbReference>
<dbReference type="eggNOG" id="COG1674">
    <property type="taxonomic scope" value="Bacteria"/>
</dbReference>
<gene>
    <name evidence="8" type="ordered locus">Acel_1741</name>
</gene>
<dbReference type="HOGENOM" id="CLU_003134_6_0_11"/>
<dbReference type="SMART" id="SM00240">
    <property type="entry name" value="FHA"/>
    <property type="match status" value="1"/>
</dbReference>
<dbReference type="CDD" id="cd01127">
    <property type="entry name" value="TrwB_TraG_TraD_VirD4"/>
    <property type="match status" value="1"/>
</dbReference>
<feature type="domain" description="FtsK" evidence="7">
    <location>
        <begin position="967"/>
        <end position="1175"/>
    </location>
</feature>
<dbReference type="InterPro" id="IPR027417">
    <property type="entry name" value="P-loop_NTPase"/>
</dbReference>
<evidence type="ECO:0000256" key="5">
    <source>
        <dbReference type="SAM" id="MobiDB-lite"/>
    </source>
</evidence>
<dbReference type="KEGG" id="ace:Acel_1741"/>
<dbReference type="PANTHER" id="PTHR22683:SF1">
    <property type="entry name" value="TYPE VII SECRETION SYSTEM PROTEIN ESSC"/>
    <property type="match status" value="1"/>
</dbReference>
<dbReference type="SUPFAM" id="SSF49879">
    <property type="entry name" value="SMAD/FHA domain"/>
    <property type="match status" value="1"/>
</dbReference>
<dbReference type="InterPro" id="IPR050206">
    <property type="entry name" value="FtsK/SpoIIIE/SftA"/>
</dbReference>
<keyword evidence="1" id="KW-0597">Phosphoprotein</keyword>
<evidence type="ECO:0000256" key="3">
    <source>
        <dbReference type="ARBA" id="ARBA00022840"/>
    </source>
</evidence>
<dbReference type="PROSITE" id="PS50901">
    <property type="entry name" value="FTSK"/>
    <property type="match status" value="2"/>
</dbReference>
<dbReference type="GO" id="GO:0003677">
    <property type="term" value="F:DNA binding"/>
    <property type="evidence" value="ECO:0007669"/>
    <property type="project" value="InterPro"/>
</dbReference>
<feature type="region of interest" description="Disordered" evidence="5">
    <location>
        <begin position="1065"/>
        <end position="1087"/>
    </location>
</feature>
<dbReference type="PROSITE" id="PS50006">
    <property type="entry name" value="FHA_DOMAIN"/>
    <property type="match status" value="1"/>
</dbReference>
<name>A0LVQ3_ACIC1</name>
<feature type="compositionally biased region" description="Basic and acidic residues" evidence="5">
    <location>
        <begin position="225"/>
        <end position="234"/>
    </location>
</feature>
<dbReference type="Proteomes" id="UP000008221">
    <property type="component" value="Chromosome"/>
</dbReference>
<evidence type="ECO:0000256" key="1">
    <source>
        <dbReference type="ARBA" id="ARBA00022553"/>
    </source>
</evidence>
<dbReference type="STRING" id="351607.Acel_1741"/>
<feature type="binding site" evidence="4">
    <location>
        <begin position="666"/>
        <end position="673"/>
    </location>
    <ligand>
        <name>ATP</name>
        <dbReference type="ChEBI" id="CHEBI:30616"/>
    </ligand>
</feature>
<dbReference type="SUPFAM" id="SSF52540">
    <property type="entry name" value="P-loop containing nucleoside triphosphate hydrolases"/>
    <property type="match status" value="2"/>
</dbReference>
<dbReference type="GO" id="GO:0005524">
    <property type="term" value="F:ATP binding"/>
    <property type="evidence" value="ECO:0007669"/>
    <property type="project" value="UniProtKB-UniRule"/>
</dbReference>
<dbReference type="InParanoid" id="A0LVQ3"/>
<keyword evidence="9" id="KW-1185">Reference proteome</keyword>
<protein>
    <submittedName>
        <fullName evidence="8">FHA domain containing protein</fullName>
    </submittedName>
</protein>
<dbReference type="SMART" id="SM00382">
    <property type="entry name" value="AAA"/>
    <property type="match status" value="3"/>
</dbReference>
<proteinExistence type="predicted"/>
<feature type="region of interest" description="Disordered" evidence="5">
    <location>
        <begin position="198"/>
        <end position="250"/>
    </location>
</feature>
<dbReference type="PANTHER" id="PTHR22683">
    <property type="entry name" value="SPORULATION PROTEIN RELATED"/>
    <property type="match status" value="1"/>
</dbReference>
<sequence>MSITVTVRTPAGAPSDAATVRIRARPATPVREILAALRRSVAGGADGVALIDGNRIDDEVPWDSGVIRQGSVIDFRPAEITDSAAAHVRESVTLTVLSGPDAGRTAVLTRPVSIIGRAPGCDLRLTDPAVSRRHAVLYLPLESRAAPAGGDGIRIADLGSRHGTWIGTSAVGTAPEPVHTGAVVRIGESSIVIEPLQHRTASRPGPDGARVLPRANGTLAVNRPPRLDPRHSDAADEVVEFPSPPPQPSQARLPLVGTAVPLFAGIGFAALLRRPEYLVFSALAPVGGILQWLTESRAQRRRRRLNQESYLAQCRELDAHISQQLRAERAHRRHAFPGPGEIFSIARQRNRRLWERRPSDADFLHLRLGTGSLRATCAVRRAPHGPIEHPFVDDVPVTVDLAETGVMGLAGPHEACHGLLRALVAQIATLHSPRDVRIVLLAADISRWEWVRWLPHVTPFPGADCQALMGCDERTIARRIRELTELIELRTRQHTPPSDAAPRIVVLVDGALALRRRTALSDVLVNGPHQGVFSICVDESIDQLPEECQATVTFDSPSTHRAEFRTRGQVVAVAADAPTSPWAEAVARALAPLRDETPDSRNGGQLPQSVSLLSVRGCCDAIQLRHDIEERWRRDGRSTTAVLGLGMQGIVAIDLVRDGPHGLVAGMTGAGKSELLQTLVASLAMENRTDELAFVLVDYKGGAAFGPCAQLPHVVGVVTDLDEAHAERALASLAAELKRRERLFAGVRAADFDAYRATGCRLHRLVIIVDEFATLTAELPDFVSGLVGIAQRGRSLGIHLLLATQRPEGAVSADILANTNLRICLAVTSEAESRSLIGIADAAHIGRDTPGRGYLRTGHHQHRVFQAARVAVMSCTEQTAEVEIQPVPITDLCCAESRPASDSATNHISDLALITSACRDIAASLAITAPPAPWREPLPDVITSDPARDRPLDVVLGITDLPAQQAHGEYRVNLARSGHLLIVGAARSGRSTALRTLVAALCRATPVAELHCYVLDYGGTLTPLETLPHCGALIRRHERERTQRLVAMLRDEIDRRGIVAAATTSANHCDGPPDHAAHQTTAGPRAGRSPVLPHLLVAIDGWEAFIEACEDADHGALIDDVFHLLREGPAYGLHVAVTAGRNGLLGRLASVIDERIVLRLSDRAEFSLAGIQSSRIPRELPPGRGFTGPDGVETQLVLLGNDSSNTAQTADVAALAAALREPVRTMDSSSGGVSPRRVPPMPERVDLETLQAAVTPRPGTVIIGVGGNEASTVTLDVSECLPGLLIAGPPTSGRSNTLILLGRQFTGQCLPVAVITPRRSPVCSAIPGAEIIASAAELDDFIERVGRCAVLIDDAELLDDPALLLALEGYARQAPDRGSVLCVAGTTEDLTTAYRGFLHQIRKSRSGVLLDPRSPLDGDLFGIRMPRSHGRMPPGRGFLIRHGRMTPVHVALAGDENNTFAPRLGKTIPAFDNSGNGYVRHCTS</sequence>
<evidence type="ECO:0000259" key="7">
    <source>
        <dbReference type="PROSITE" id="PS50901"/>
    </source>
</evidence>
<keyword evidence="2 4" id="KW-0547">Nucleotide-binding</keyword>
<evidence type="ECO:0000259" key="6">
    <source>
        <dbReference type="PROSITE" id="PS50006"/>
    </source>
</evidence>
<reference evidence="8 9" key="1">
    <citation type="journal article" date="2009" name="Genome Res.">
        <title>Complete genome of the cellulolytic thermophile Acidothermus cellulolyticus 11B provides insights into its ecophysiological and evolutionary adaptations.</title>
        <authorList>
            <person name="Barabote R.D."/>
            <person name="Xie G."/>
            <person name="Leu D.H."/>
            <person name="Normand P."/>
            <person name="Necsulea A."/>
            <person name="Daubin V."/>
            <person name="Medigue C."/>
            <person name="Adney W.S."/>
            <person name="Xu X.C."/>
            <person name="Lapidus A."/>
            <person name="Parales R.E."/>
            <person name="Detter C."/>
            <person name="Pujic P."/>
            <person name="Bruce D."/>
            <person name="Lavire C."/>
            <person name="Challacombe J.F."/>
            <person name="Brettin T.S."/>
            <person name="Berry A.M."/>
        </authorList>
    </citation>
    <scope>NUCLEOTIDE SEQUENCE [LARGE SCALE GENOMIC DNA]</scope>
    <source>
        <strain evidence="9">ATCC 43068 / DSM 8971 / 11B</strain>
    </source>
</reference>
<feature type="domain" description="FHA" evidence="6">
    <location>
        <begin position="113"/>
        <end position="171"/>
    </location>
</feature>
<dbReference type="InterPro" id="IPR008984">
    <property type="entry name" value="SMAD_FHA_dom_sf"/>
</dbReference>
<dbReference type="eggNOG" id="COG1716">
    <property type="taxonomic scope" value="Bacteria"/>
</dbReference>
<organism evidence="8 9">
    <name type="scientific">Acidothermus cellulolyticus (strain ATCC 43068 / DSM 8971 / 11B)</name>
    <dbReference type="NCBI Taxonomy" id="351607"/>
    <lineage>
        <taxon>Bacteria</taxon>
        <taxon>Bacillati</taxon>
        <taxon>Actinomycetota</taxon>
        <taxon>Actinomycetes</taxon>
        <taxon>Acidothermales</taxon>
        <taxon>Acidothermaceae</taxon>
        <taxon>Acidothermus</taxon>
    </lineage>
</organism>
<dbReference type="EMBL" id="CP000481">
    <property type="protein sequence ID" value="ABK53513.1"/>
    <property type="molecule type" value="Genomic_DNA"/>
</dbReference>
<dbReference type="Pfam" id="PF01580">
    <property type="entry name" value="FtsK_SpoIIIE"/>
    <property type="match status" value="2"/>
</dbReference>
<dbReference type="Pfam" id="PF00498">
    <property type="entry name" value="FHA"/>
    <property type="match status" value="1"/>
</dbReference>
<feature type="binding site" evidence="4">
    <location>
        <begin position="984"/>
        <end position="991"/>
    </location>
    <ligand>
        <name>ATP</name>
        <dbReference type="ChEBI" id="CHEBI:30616"/>
    </ligand>
</feature>
<dbReference type="Gene3D" id="2.60.200.20">
    <property type="match status" value="1"/>
</dbReference>
<dbReference type="CDD" id="cd00060">
    <property type="entry name" value="FHA"/>
    <property type="match status" value="1"/>
</dbReference>
<evidence type="ECO:0000256" key="2">
    <source>
        <dbReference type="ARBA" id="ARBA00022741"/>
    </source>
</evidence>
<evidence type="ECO:0000313" key="9">
    <source>
        <dbReference type="Proteomes" id="UP000008221"/>
    </source>
</evidence>
<feature type="domain" description="FtsK" evidence="7">
    <location>
        <begin position="647"/>
        <end position="834"/>
    </location>
</feature>
<dbReference type="InterPro" id="IPR002543">
    <property type="entry name" value="FtsK_dom"/>
</dbReference>
<evidence type="ECO:0000256" key="4">
    <source>
        <dbReference type="PROSITE-ProRule" id="PRU00289"/>
    </source>
</evidence>
<dbReference type="InterPro" id="IPR003593">
    <property type="entry name" value="AAA+_ATPase"/>
</dbReference>